<dbReference type="FunFam" id="3.40.50.300:FF:000991">
    <property type="entry name" value="Dephospho-CoA kinase"/>
    <property type="match status" value="1"/>
</dbReference>
<gene>
    <name evidence="8 10" type="primary">coaE</name>
    <name evidence="10" type="ORF">NCTC12360_00454</name>
</gene>
<evidence type="ECO:0000256" key="8">
    <source>
        <dbReference type="HAMAP-Rule" id="MF_00376"/>
    </source>
</evidence>
<comment type="function">
    <text evidence="8">Catalyzes the phosphorylation of the 3'-hydroxyl group of dephosphocoenzyme A to form coenzyme A.</text>
</comment>
<organism evidence="10 11">
    <name type="scientific">Enterococcus gallinarum</name>
    <dbReference type="NCBI Taxonomy" id="1353"/>
    <lineage>
        <taxon>Bacteria</taxon>
        <taxon>Bacillati</taxon>
        <taxon>Bacillota</taxon>
        <taxon>Bacilli</taxon>
        <taxon>Lactobacillales</taxon>
        <taxon>Enterococcaceae</taxon>
        <taxon>Enterococcus</taxon>
    </lineage>
</organism>
<comment type="subcellular location">
    <subcellularLocation>
        <location evidence="8">Cytoplasm</location>
    </subcellularLocation>
</comment>
<proteinExistence type="inferred from homology"/>
<evidence type="ECO:0000256" key="3">
    <source>
        <dbReference type="ARBA" id="ARBA00022679"/>
    </source>
</evidence>
<evidence type="ECO:0000313" key="10">
    <source>
        <dbReference type="EMBL" id="STD82035.1"/>
    </source>
</evidence>
<accession>A0A376GZN3</accession>
<comment type="catalytic activity">
    <reaction evidence="8">
        <text>3'-dephospho-CoA + ATP = ADP + CoA + H(+)</text>
        <dbReference type="Rhea" id="RHEA:18245"/>
        <dbReference type="ChEBI" id="CHEBI:15378"/>
        <dbReference type="ChEBI" id="CHEBI:30616"/>
        <dbReference type="ChEBI" id="CHEBI:57287"/>
        <dbReference type="ChEBI" id="CHEBI:57328"/>
        <dbReference type="ChEBI" id="CHEBI:456216"/>
        <dbReference type="EC" id="2.7.1.24"/>
    </reaction>
</comment>
<dbReference type="SUPFAM" id="SSF52540">
    <property type="entry name" value="P-loop containing nucleoside triphosphate hydrolases"/>
    <property type="match status" value="1"/>
</dbReference>
<dbReference type="GO" id="GO:0005737">
    <property type="term" value="C:cytoplasm"/>
    <property type="evidence" value="ECO:0007669"/>
    <property type="project" value="UniProtKB-SubCell"/>
</dbReference>
<keyword evidence="2 8" id="KW-0963">Cytoplasm</keyword>
<keyword evidence="3 8" id="KW-0808">Transferase</keyword>
<comment type="similarity">
    <text evidence="1 8">Belongs to the CoaE family.</text>
</comment>
<dbReference type="UniPathway" id="UPA00241">
    <property type="reaction ID" value="UER00356"/>
</dbReference>
<evidence type="ECO:0000256" key="9">
    <source>
        <dbReference type="NCBIfam" id="TIGR00152"/>
    </source>
</evidence>
<sequence length="210" mass="23647">MSILPAITRGDRKMSLVVGVTGGIATGKSTVVRCFEEAGIPIIDADIVAREVVEPGMPGLEKIKTVFGPEVINPDGTLARKKLGKIIFADDNKRELLNRTLGPFIRKEILRQIEVMKAKADLVIVDIPLLYETGYEPLLDQVAVVYLPESIQLQRLMKRDHLTSFEAQQRINSQMPIEEKRKRADILFDNQGTIEEVKTQVQEWLAKRKN</sequence>
<feature type="binding site" evidence="8">
    <location>
        <begin position="25"/>
        <end position="30"/>
    </location>
    <ligand>
        <name>ATP</name>
        <dbReference type="ChEBI" id="CHEBI:30616"/>
    </ligand>
</feature>
<keyword evidence="6 8" id="KW-0067">ATP-binding</keyword>
<dbReference type="GO" id="GO:0004140">
    <property type="term" value="F:dephospho-CoA kinase activity"/>
    <property type="evidence" value="ECO:0007669"/>
    <property type="project" value="UniProtKB-UniRule"/>
</dbReference>
<evidence type="ECO:0000256" key="6">
    <source>
        <dbReference type="ARBA" id="ARBA00022840"/>
    </source>
</evidence>
<evidence type="ECO:0000256" key="7">
    <source>
        <dbReference type="ARBA" id="ARBA00022993"/>
    </source>
</evidence>
<evidence type="ECO:0000256" key="4">
    <source>
        <dbReference type="ARBA" id="ARBA00022741"/>
    </source>
</evidence>
<dbReference type="PANTHER" id="PTHR10695">
    <property type="entry name" value="DEPHOSPHO-COA KINASE-RELATED"/>
    <property type="match status" value="1"/>
</dbReference>
<dbReference type="InterPro" id="IPR027417">
    <property type="entry name" value="P-loop_NTPase"/>
</dbReference>
<dbReference type="PANTHER" id="PTHR10695:SF46">
    <property type="entry name" value="BIFUNCTIONAL COENZYME A SYNTHASE-RELATED"/>
    <property type="match status" value="1"/>
</dbReference>
<protein>
    <recommendedName>
        <fullName evidence="8 9">Dephospho-CoA kinase</fullName>
        <ecNumber evidence="8 9">2.7.1.24</ecNumber>
    </recommendedName>
    <alternativeName>
        <fullName evidence="8">Dephosphocoenzyme A kinase</fullName>
    </alternativeName>
</protein>
<dbReference type="EMBL" id="UFYW01000001">
    <property type="protein sequence ID" value="STD82035.1"/>
    <property type="molecule type" value="Genomic_DNA"/>
</dbReference>
<keyword evidence="4 8" id="KW-0547">Nucleotide-binding</keyword>
<reference evidence="10 11" key="1">
    <citation type="submission" date="2018-06" db="EMBL/GenBank/DDBJ databases">
        <authorList>
            <consortium name="Pathogen Informatics"/>
            <person name="Doyle S."/>
        </authorList>
    </citation>
    <scope>NUCLEOTIDE SEQUENCE [LARGE SCALE GENOMIC DNA]</scope>
    <source>
        <strain evidence="10 11">NCTC12360</strain>
    </source>
</reference>
<evidence type="ECO:0000256" key="2">
    <source>
        <dbReference type="ARBA" id="ARBA00022490"/>
    </source>
</evidence>
<dbReference type="CDD" id="cd02022">
    <property type="entry name" value="DPCK"/>
    <property type="match status" value="1"/>
</dbReference>
<keyword evidence="7 8" id="KW-0173">Coenzyme A biosynthesis</keyword>
<dbReference type="NCBIfam" id="TIGR00152">
    <property type="entry name" value="dephospho-CoA kinase"/>
    <property type="match status" value="1"/>
</dbReference>
<dbReference type="InterPro" id="IPR001977">
    <property type="entry name" value="Depp_CoAkinase"/>
</dbReference>
<dbReference type="AlphaFoldDB" id="A0A376GZN3"/>
<evidence type="ECO:0000256" key="5">
    <source>
        <dbReference type="ARBA" id="ARBA00022777"/>
    </source>
</evidence>
<name>A0A376GZN3_ENTGA</name>
<dbReference type="PROSITE" id="PS51219">
    <property type="entry name" value="DPCK"/>
    <property type="match status" value="1"/>
</dbReference>
<dbReference type="GO" id="GO:0005524">
    <property type="term" value="F:ATP binding"/>
    <property type="evidence" value="ECO:0007669"/>
    <property type="project" value="UniProtKB-UniRule"/>
</dbReference>
<dbReference type="Proteomes" id="UP000254807">
    <property type="component" value="Unassembled WGS sequence"/>
</dbReference>
<comment type="pathway">
    <text evidence="8">Cofactor biosynthesis; coenzyme A biosynthesis; CoA from (R)-pantothenate: step 5/5.</text>
</comment>
<evidence type="ECO:0000313" key="11">
    <source>
        <dbReference type="Proteomes" id="UP000254807"/>
    </source>
</evidence>
<dbReference type="GO" id="GO:0015937">
    <property type="term" value="P:coenzyme A biosynthetic process"/>
    <property type="evidence" value="ECO:0007669"/>
    <property type="project" value="UniProtKB-UniRule"/>
</dbReference>
<dbReference type="HAMAP" id="MF_00376">
    <property type="entry name" value="Dephospho_CoA_kinase"/>
    <property type="match status" value="1"/>
</dbReference>
<evidence type="ECO:0000256" key="1">
    <source>
        <dbReference type="ARBA" id="ARBA00009018"/>
    </source>
</evidence>
<keyword evidence="11" id="KW-1185">Reference proteome</keyword>
<dbReference type="Pfam" id="PF01121">
    <property type="entry name" value="CoaE"/>
    <property type="match status" value="1"/>
</dbReference>
<keyword evidence="5 8" id="KW-0418">Kinase</keyword>
<dbReference type="EC" id="2.7.1.24" evidence="8 9"/>
<dbReference type="Gene3D" id="3.40.50.300">
    <property type="entry name" value="P-loop containing nucleotide triphosphate hydrolases"/>
    <property type="match status" value="1"/>
</dbReference>